<sequence length="138" mass="14921">MYWQTVLATLVFLVFALVQAEPKCGLVFAEGGLTLGGQIKDKVKTKCTTEGPACPEKCDKDLLTEINTLCEANFTAHCQDTCEMSLPTVDENEERKSFNGCCVVLGKNFEGDFNVYTFADDTDGIKLISFGGSAASTP</sequence>
<dbReference type="GeneID" id="103507484"/>
<dbReference type="Proteomes" id="UP000079169">
    <property type="component" value="Unplaced"/>
</dbReference>
<proteinExistence type="predicted"/>
<dbReference type="RefSeq" id="XP_008470176.1">
    <property type="nucleotide sequence ID" value="XM_008471954.2"/>
</dbReference>
<protein>
    <submittedName>
        <fullName evidence="3 4">Uncharacterized protein LOC103507484</fullName>
    </submittedName>
</protein>
<evidence type="ECO:0000313" key="4">
    <source>
        <dbReference type="RefSeq" id="XP_026678131.1"/>
    </source>
</evidence>
<name>A0A1S3CY09_DIACI</name>
<feature type="signal peptide" evidence="1">
    <location>
        <begin position="1"/>
        <end position="20"/>
    </location>
</feature>
<organism evidence="3">
    <name type="scientific">Diaphorina citri</name>
    <name type="common">Asian citrus psyllid</name>
    <dbReference type="NCBI Taxonomy" id="121845"/>
    <lineage>
        <taxon>Eukaryota</taxon>
        <taxon>Metazoa</taxon>
        <taxon>Ecdysozoa</taxon>
        <taxon>Arthropoda</taxon>
        <taxon>Hexapoda</taxon>
        <taxon>Insecta</taxon>
        <taxon>Pterygota</taxon>
        <taxon>Neoptera</taxon>
        <taxon>Paraneoptera</taxon>
        <taxon>Hemiptera</taxon>
        <taxon>Sternorrhyncha</taxon>
        <taxon>Psylloidea</taxon>
        <taxon>Psyllidae</taxon>
        <taxon>Diaphorininae</taxon>
        <taxon>Diaphorina</taxon>
    </lineage>
</organism>
<evidence type="ECO:0000313" key="3">
    <source>
        <dbReference type="RefSeq" id="XP_008470176.1"/>
    </source>
</evidence>
<keyword evidence="2" id="KW-1185">Reference proteome</keyword>
<evidence type="ECO:0000256" key="1">
    <source>
        <dbReference type="SAM" id="SignalP"/>
    </source>
</evidence>
<keyword evidence="1" id="KW-0732">Signal</keyword>
<feature type="chain" id="PRO_5044565798" evidence="1">
    <location>
        <begin position="21"/>
        <end position="138"/>
    </location>
</feature>
<dbReference type="PaxDb" id="121845-A0A1S3CY09"/>
<evidence type="ECO:0000313" key="2">
    <source>
        <dbReference type="Proteomes" id="UP000079169"/>
    </source>
</evidence>
<dbReference type="AlphaFoldDB" id="A0A1S3CY09"/>
<gene>
    <name evidence="3 4" type="primary">LOC103507484</name>
</gene>
<dbReference type="KEGG" id="dci:103507484"/>
<reference evidence="3" key="1">
    <citation type="submission" date="2023-09" db="UniProtKB">
        <authorList>
            <consortium name="RefSeq"/>
        </authorList>
    </citation>
    <scope>IDENTIFICATION</scope>
</reference>
<dbReference type="RefSeq" id="XP_026678131.1">
    <property type="nucleotide sequence ID" value="XM_026822330.1"/>
</dbReference>
<accession>A0A1S3CY09</accession>